<keyword evidence="3" id="KW-1185">Reference proteome</keyword>
<name>A0ABS6ZB86_9ACTN</name>
<accession>A0ABS6ZB86</accession>
<comment type="caution">
    <text evidence="2">The sequence shown here is derived from an EMBL/GenBank/DDBJ whole genome shotgun (WGS) entry which is preliminary data.</text>
</comment>
<proteinExistence type="predicted"/>
<organism evidence="2 3">
    <name type="scientific">Streptomyces bambusae</name>
    <dbReference type="NCBI Taxonomy" id="1550616"/>
    <lineage>
        <taxon>Bacteria</taxon>
        <taxon>Bacillati</taxon>
        <taxon>Actinomycetota</taxon>
        <taxon>Actinomycetes</taxon>
        <taxon>Kitasatosporales</taxon>
        <taxon>Streptomycetaceae</taxon>
        <taxon>Streptomyces</taxon>
    </lineage>
</organism>
<evidence type="ECO:0000313" key="2">
    <source>
        <dbReference type="EMBL" id="MBW5485003.1"/>
    </source>
</evidence>
<dbReference type="InterPro" id="IPR026004">
    <property type="entry name" value="Septum_form"/>
</dbReference>
<dbReference type="Proteomes" id="UP000812013">
    <property type="component" value="Unassembled WGS sequence"/>
</dbReference>
<dbReference type="Pfam" id="PF13845">
    <property type="entry name" value="Septum_form"/>
    <property type="match status" value="1"/>
</dbReference>
<protein>
    <recommendedName>
        <fullName evidence="1">Septum formation-related domain-containing protein</fullName>
    </recommendedName>
</protein>
<evidence type="ECO:0000313" key="3">
    <source>
        <dbReference type="Proteomes" id="UP000812013"/>
    </source>
</evidence>
<gene>
    <name evidence="2" type="ORF">GPJ59_24750</name>
</gene>
<feature type="domain" description="Septum formation-related" evidence="1">
    <location>
        <begin position="73"/>
        <end position="151"/>
    </location>
</feature>
<reference evidence="2 3" key="1">
    <citation type="submission" date="2019-12" db="EMBL/GenBank/DDBJ databases">
        <title>Genome sequence of Streptomyces bambusae.</title>
        <authorList>
            <person name="Bansal K."/>
            <person name="Choksket S."/>
            <person name="Korpole S."/>
            <person name="Patil P.B."/>
        </authorList>
    </citation>
    <scope>NUCLEOTIDE SEQUENCE [LARGE SCALE GENOMIC DNA]</scope>
    <source>
        <strain evidence="2 3">SK60</strain>
    </source>
</reference>
<evidence type="ECO:0000259" key="1">
    <source>
        <dbReference type="Pfam" id="PF13845"/>
    </source>
</evidence>
<dbReference type="RefSeq" id="WP_219669910.1">
    <property type="nucleotide sequence ID" value="NZ_WTFF01000209.1"/>
</dbReference>
<dbReference type="EMBL" id="WTFF01000209">
    <property type="protein sequence ID" value="MBW5485003.1"/>
    <property type="molecule type" value="Genomic_DNA"/>
</dbReference>
<sequence>MSRSPQLPTQKNNVFTVAAFLFVLLLGLTGALGGSTRAAAEGIQDLRTGDCFNAEDDPKDYKEEGSDIVGLTVNIVPCDQPHEGEVYAVLPLPDGPFPGMKKVISLANEKCSAKTTLTDYVGAAEIPETLQIYFYAPQASSWDSGHRDLTCFLGDASGSSTGSVRATAP</sequence>